<accession>A0A381WFY7</accession>
<proteinExistence type="predicted"/>
<gene>
    <name evidence="1" type="ORF">METZ01_LOCUS104249</name>
</gene>
<protein>
    <submittedName>
        <fullName evidence="1">Uncharacterized protein</fullName>
    </submittedName>
</protein>
<evidence type="ECO:0000313" key="1">
    <source>
        <dbReference type="EMBL" id="SVA51395.1"/>
    </source>
</evidence>
<reference evidence="1" key="1">
    <citation type="submission" date="2018-05" db="EMBL/GenBank/DDBJ databases">
        <authorList>
            <person name="Lanie J.A."/>
            <person name="Ng W.-L."/>
            <person name="Kazmierczak K.M."/>
            <person name="Andrzejewski T.M."/>
            <person name="Davidsen T.M."/>
            <person name="Wayne K.J."/>
            <person name="Tettelin H."/>
            <person name="Glass J.I."/>
            <person name="Rusch D."/>
            <person name="Podicherti R."/>
            <person name="Tsui H.-C.T."/>
            <person name="Winkler M.E."/>
        </authorList>
    </citation>
    <scope>NUCLEOTIDE SEQUENCE</scope>
</reference>
<sequence>MKFDQPVTFKIDSEIDELAKLNNL</sequence>
<organism evidence="1">
    <name type="scientific">marine metagenome</name>
    <dbReference type="NCBI Taxonomy" id="408172"/>
    <lineage>
        <taxon>unclassified sequences</taxon>
        <taxon>metagenomes</taxon>
        <taxon>ecological metagenomes</taxon>
    </lineage>
</organism>
<name>A0A381WFY7_9ZZZZ</name>
<dbReference type="AlphaFoldDB" id="A0A381WFY7"/>
<dbReference type="EMBL" id="UINC01011680">
    <property type="protein sequence ID" value="SVA51395.1"/>
    <property type="molecule type" value="Genomic_DNA"/>
</dbReference>